<keyword evidence="4" id="KW-0010">Activator</keyword>
<reference evidence="7" key="1">
    <citation type="journal article" date="2014" name="Int. J. Syst. Evol. Microbiol.">
        <title>Complete genome sequence of Corynebacterium casei LMG S-19264T (=DSM 44701T), isolated from a smear-ripened cheese.</title>
        <authorList>
            <consortium name="US DOE Joint Genome Institute (JGI-PGF)"/>
            <person name="Walter F."/>
            <person name="Albersmeier A."/>
            <person name="Kalinowski J."/>
            <person name="Ruckert C."/>
        </authorList>
    </citation>
    <scope>NUCLEOTIDE SEQUENCE</scope>
    <source>
        <strain evidence="7">CGMCC 1.15725</strain>
    </source>
</reference>
<sequence length="259" mass="28376">MTYSTDPNDYQRVPVKVAAMAKDFPPGHVVGEHVHERAQLVYAVSGVMRVTTRDGTWVVPTHRAVWVPPGEPHQIRMSGAVAMRTLYIAKDATASLPSRCGVIEVGPLLRELILAATDHPPDQPDPTGRMALIGALVLVELRSVPVMPLHAPLPRDPRLVAVCRALIDDPARPEGLEAWADRVGASARTLARLFRAETGMSFAAWRQQTRLIEALARLAEGQSVSLVARDLGYDSASAFTAMFRRTLGSTPSRYFERLE</sequence>
<dbReference type="InterPro" id="IPR018060">
    <property type="entry name" value="HTH_AraC"/>
</dbReference>
<dbReference type="SUPFAM" id="SSF51182">
    <property type="entry name" value="RmlC-like cupins"/>
    <property type="match status" value="1"/>
</dbReference>
<dbReference type="PANTHER" id="PTHR11019:SF159">
    <property type="entry name" value="TRANSCRIPTIONAL REGULATOR-RELATED"/>
    <property type="match status" value="1"/>
</dbReference>
<evidence type="ECO:0000256" key="5">
    <source>
        <dbReference type="ARBA" id="ARBA00023163"/>
    </source>
</evidence>
<reference evidence="7" key="2">
    <citation type="submission" date="2020-09" db="EMBL/GenBank/DDBJ databases">
        <authorList>
            <person name="Sun Q."/>
            <person name="Zhou Y."/>
        </authorList>
    </citation>
    <scope>NUCLEOTIDE SEQUENCE</scope>
    <source>
        <strain evidence="7">CGMCC 1.15725</strain>
    </source>
</reference>
<dbReference type="PRINTS" id="PR00032">
    <property type="entry name" value="HTHARAC"/>
</dbReference>
<dbReference type="Pfam" id="PF02311">
    <property type="entry name" value="AraC_binding"/>
    <property type="match status" value="1"/>
</dbReference>
<evidence type="ECO:0000313" key="7">
    <source>
        <dbReference type="EMBL" id="GGF09504.1"/>
    </source>
</evidence>
<organism evidence="7 8">
    <name type="scientific">Aliidongia dinghuensis</name>
    <dbReference type="NCBI Taxonomy" id="1867774"/>
    <lineage>
        <taxon>Bacteria</taxon>
        <taxon>Pseudomonadati</taxon>
        <taxon>Pseudomonadota</taxon>
        <taxon>Alphaproteobacteria</taxon>
        <taxon>Rhodospirillales</taxon>
        <taxon>Dongiaceae</taxon>
        <taxon>Aliidongia</taxon>
    </lineage>
</organism>
<evidence type="ECO:0000256" key="4">
    <source>
        <dbReference type="ARBA" id="ARBA00023159"/>
    </source>
</evidence>
<dbReference type="PROSITE" id="PS01124">
    <property type="entry name" value="HTH_ARAC_FAMILY_2"/>
    <property type="match status" value="1"/>
</dbReference>
<accession>A0A8J2YRG8</accession>
<comment type="caution">
    <text evidence="7">The sequence shown here is derived from an EMBL/GenBank/DDBJ whole genome shotgun (WGS) entry which is preliminary data.</text>
</comment>
<keyword evidence="3" id="KW-0238">DNA-binding</keyword>
<dbReference type="FunFam" id="1.10.10.60:FF:000132">
    <property type="entry name" value="AraC family transcriptional regulator"/>
    <property type="match status" value="1"/>
</dbReference>
<dbReference type="Gene3D" id="2.60.120.10">
    <property type="entry name" value="Jelly Rolls"/>
    <property type="match status" value="1"/>
</dbReference>
<keyword evidence="8" id="KW-1185">Reference proteome</keyword>
<evidence type="ECO:0000259" key="6">
    <source>
        <dbReference type="PROSITE" id="PS01124"/>
    </source>
</evidence>
<dbReference type="InterPro" id="IPR011051">
    <property type="entry name" value="RmlC_Cupin_sf"/>
</dbReference>
<dbReference type="InterPro" id="IPR020449">
    <property type="entry name" value="Tscrpt_reg_AraC-type_HTH"/>
</dbReference>
<dbReference type="InterPro" id="IPR014710">
    <property type="entry name" value="RmlC-like_jellyroll"/>
</dbReference>
<dbReference type="Proteomes" id="UP000646365">
    <property type="component" value="Unassembled WGS sequence"/>
</dbReference>
<gene>
    <name evidence="7" type="ORF">GCM10011611_13740</name>
</gene>
<name>A0A8J2YRG8_9PROT</name>
<protein>
    <submittedName>
        <fullName evidence="7">Transcriptional regulator</fullName>
    </submittedName>
</protein>
<dbReference type="CDD" id="cd06124">
    <property type="entry name" value="cupin_NimR-like_N"/>
    <property type="match status" value="1"/>
</dbReference>
<keyword evidence="2" id="KW-0805">Transcription regulation</keyword>
<dbReference type="InterPro" id="IPR009057">
    <property type="entry name" value="Homeodomain-like_sf"/>
</dbReference>
<dbReference type="RefSeq" id="WP_189043926.1">
    <property type="nucleotide sequence ID" value="NZ_BMJQ01000003.1"/>
</dbReference>
<evidence type="ECO:0000313" key="8">
    <source>
        <dbReference type="Proteomes" id="UP000646365"/>
    </source>
</evidence>
<evidence type="ECO:0000256" key="3">
    <source>
        <dbReference type="ARBA" id="ARBA00023125"/>
    </source>
</evidence>
<keyword evidence="5" id="KW-0804">Transcription</keyword>
<proteinExistence type="predicted"/>
<dbReference type="EMBL" id="BMJQ01000003">
    <property type="protein sequence ID" value="GGF09504.1"/>
    <property type="molecule type" value="Genomic_DNA"/>
</dbReference>
<dbReference type="Gene3D" id="1.10.10.60">
    <property type="entry name" value="Homeodomain-like"/>
    <property type="match status" value="1"/>
</dbReference>
<evidence type="ECO:0000256" key="2">
    <source>
        <dbReference type="ARBA" id="ARBA00023015"/>
    </source>
</evidence>
<dbReference type="Pfam" id="PF12833">
    <property type="entry name" value="HTH_18"/>
    <property type="match status" value="1"/>
</dbReference>
<dbReference type="GO" id="GO:0003700">
    <property type="term" value="F:DNA-binding transcription factor activity"/>
    <property type="evidence" value="ECO:0007669"/>
    <property type="project" value="InterPro"/>
</dbReference>
<dbReference type="AlphaFoldDB" id="A0A8J2YRG8"/>
<dbReference type="SUPFAM" id="SSF46689">
    <property type="entry name" value="Homeodomain-like"/>
    <property type="match status" value="1"/>
</dbReference>
<dbReference type="GO" id="GO:0043565">
    <property type="term" value="F:sequence-specific DNA binding"/>
    <property type="evidence" value="ECO:0007669"/>
    <property type="project" value="InterPro"/>
</dbReference>
<dbReference type="SMART" id="SM00342">
    <property type="entry name" value="HTH_ARAC"/>
    <property type="match status" value="1"/>
</dbReference>
<evidence type="ECO:0000256" key="1">
    <source>
        <dbReference type="ARBA" id="ARBA00022491"/>
    </source>
</evidence>
<keyword evidence="1" id="KW-0678">Repressor</keyword>
<dbReference type="PANTHER" id="PTHR11019">
    <property type="entry name" value="HTH-TYPE TRANSCRIPTIONAL REGULATOR NIMR"/>
    <property type="match status" value="1"/>
</dbReference>
<feature type="domain" description="HTH araC/xylS-type" evidence="6">
    <location>
        <begin position="160"/>
        <end position="257"/>
    </location>
</feature>
<dbReference type="InterPro" id="IPR003313">
    <property type="entry name" value="AraC-bd"/>
</dbReference>